<protein>
    <submittedName>
        <fullName evidence="3">Uncharacterized protein</fullName>
    </submittedName>
</protein>
<evidence type="ECO:0000313" key="4">
    <source>
        <dbReference type="Proteomes" id="UP000030764"/>
    </source>
</evidence>
<feature type="region of interest" description="Disordered" evidence="1">
    <location>
        <begin position="1"/>
        <end position="83"/>
    </location>
</feature>
<proteinExistence type="predicted"/>
<evidence type="ECO:0000313" key="2">
    <source>
        <dbReference type="EMBL" id="KFD45379.1"/>
    </source>
</evidence>
<organism evidence="3 4">
    <name type="scientific">Trichuris suis</name>
    <name type="common">pig whipworm</name>
    <dbReference type="NCBI Taxonomy" id="68888"/>
    <lineage>
        <taxon>Eukaryota</taxon>
        <taxon>Metazoa</taxon>
        <taxon>Ecdysozoa</taxon>
        <taxon>Nematoda</taxon>
        <taxon>Enoplea</taxon>
        <taxon>Dorylaimia</taxon>
        <taxon>Trichinellida</taxon>
        <taxon>Trichuridae</taxon>
        <taxon>Trichuris</taxon>
    </lineage>
</organism>
<gene>
    <name evidence="3" type="ORF">M513_12156</name>
    <name evidence="2" type="ORF">M513_13745</name>
</gene>
<dbReference type="EMBL" id="KL363521">
    <property type="protein sequence ID" value="KFD45379.1"/>
    <property type="molecule type" value="Genomic_DNA"/>
</dbReference>
<keyword evidence="4" id="KW-1185">Reference proteome</keyword>
<dbReference type="Proteomes" id="UP000030764">
    <property type="component" value="Unassembled WGS sequence"/>
</dbReference>
<sequence>MTQNADVYNSLYRGEKAVCEDEADLQDGSEENVEEEPEEVGEESEHVSTTTTTAAPRSRPKASGQAPAPQNPKQSAGSEKTTK</sequence>
<evidence type="ECO:0000256" key="1">
    <source>
        <dbReference type="SAM" id="MobiDB-lite"/>
    </source>
</evidence>
<evidence type="ECO:0000313" key="3">
    <source>
        <dbReference type="EMBL" id="KFD46966.1"/>
    </source>
</evidence>
<feature type="compositionally biased region" description="Acidic residues" evidence="1">
    <location>
        <begin position="20"/>
        <end position="42"/>
    </location>
</feature>
<name>A0A085LPS0_9BILA</name>
<feature type="compositionally biased region" description="Polar residues" evidence="1">
    <location>
        <begin position="71"/>
        <end position="83"/>
    </location>
</feature>
<dbReference type="AlphaFoldDB" id="A0A085LPS0"/>
<dbReference type="EMBL" id="KL363345">
    <property type="protein sequence ID" value="KFD46966.1"/>
    <property type="molecule type" value="Genomic_DNA"/>
</dbReference>
<accession>A0A085LPS0</accession>
<reference evidence="3 4" key="1">
    <citation type="journal article" date="2014" name="Nat. Genet.">
        <title>Genome and transcriptome of the porcine whipworm Trichuris suis.</title>
        <authorList>
            <person name="Jex A.R."/>
            <person name="Nejsum P."/>
            <person name="Schwarz E.M."/>
            <person name="Hu L."/>
            <person name="Young N.D."/>
            <person name="Hall R.S."/>
            <person name="Korhonen P.K."/>
            <person name="Liao S."/>
            <person name="Thamsborg S."/>
            <person name="Xia J."/>
            <person name="Xu P."/>
            <person name="Wang S."/>
            <person name="Scheerlinck J.P."/>
            <person name="Hofmann A."/>
            <person name="Sternberg P.W."/>
            <person name="Wang J."/>
            <person name="Gasser R.B."/>
        </authorList>
    </citation>
    <scope>NUCLEOTIDE SEQUENCE [LARGE SCALE GENOMIC DNA]</scope>
    <source>
        <strain evidence="3">DCEP-RM93M</strain>
    </source>
</reference>